<dbReference type="AlphaFoldDB" id="A0AA36JJZ9"/>
<dbReference type="PROSITE" id="PS50053">
    <property type="entry name" value="UBIQUITIN_2"/>
    <property type="match status" value="1"/>
</dbReference>
<gene>
    <name evidence="2" type="ORF">EVOR1521_LOCUS29286</name>
</gene>
<accession>A0AA36JJZ9</accession>
<keyword evidence="3" id="KW-1185">Reference proteome</keyword>
<name>A0AA36JJZ9_9DINO</name>
<dbReference type="InterPro" id="IPR029071">
    <property type="entry name" value="Ubiquitin-like_domsf"/>
</dbReference>
<organism evidence="2 3">
    <name type="scientific">Effrenium voratum</name>
    <dbReference type="NCBI Taxonomy" id="2562239"/>
    <lineage>
        <taxon>Eukaryota</taxon>
        <taxon>Sar</taxon>
        <taxon>Alveolata</taxon>
        <taxon>Dinophyceae</taxon>
        <taxon>Suessiales</taxon>
        <taxon>Symbiodiniaceae</taxon>
        <taxon>Effrenium</taxon>
    </lineage>
</organism>
<reference evidence="2" key="1">
    <citation type="submission" date="2023-08" db="EMBL/GenBank/DDBJ databases">
        <authorList>
            <person name="Chen Y."/>
            <person name="Shah S."/>
            <person name="Dougan E. K."/>
            <person name="Thang M."/>
            <person name="Chan C."/>
        </authorList>
    </citation>
    <scope>NUCLEOTIDE SEQUENCE</scope>
</reference>
<evidence type="ECO:0000313" key="2">
    <source>
        <dbReference type="EMBL" id="CAJ1407643.1"/>
    </source>
</evidence>
<feature type="domain" description="Ubiquitin-like" evidence="1">
    <location>
        <begin position="5"/>
        <end position="77"/>
    </location>
</feature>
<dbReference type="GO" id="GO:0003924">
    <property type="term" value="F:GTPase activity"/>
    <property type="evidence" value="ECO:0007669"/>
    <property type="project" value="InterPro"/>
</dbReference>
<dbReference type="Gene3D" id="3.40.50.300">
    <property type="entry name" value="P-loop containing nucleotide triphosphate hydrolases"/>
    <property type="match status" value="1"/>
</dbReference>
<evidence type="ECO:0000259" key="1">
    <source>
        <dbReference type="PROSITE" id="PS50053"/>
    </source>
</evidence>
<dbReference type="SUPFAM" id="SSF52540">
    <property type="entry name" value="P-loop containing nucleoside triphosphate hydrolases"/>
    <property type="match status" value="1"/>
</dbReference>
<proteinExistence type="predicted"/>
<dbReference type="Pfam" id="PF00071">
    <property type="entry name" value="Ras"/>
    <property type="match status" value="1"/>
</dbReference>
<dbReference type="InterPro" id="IPR001806">
    <property type="entry name" value="Small_GTPase"/>
</dbReference>
<dbReference type="Gene3D" id="3.10.20.90">
    <property type="entry name" value="Phosphatidylinositol 3-kinase Catalytic Subunit, Chain A, domain 1"/>
    <property type="match status" value="1"/>
</dbReference>
<protein>
    <recommendedName>
        <fullName evidence="1">Ubiquitin-like domain-containing protein</fullName>
    </recommendedName>
</protein>
<dbReference type="EMBL" id="CAUJNA010003683">
    <property type="protein sequence ID" value="CAJ1407643.1"/>
    <property type="molecule type" value="Genomic_DNA"/>
</dbReference>
<dbReference type="Proteomes" id="UP001178507">
    <property type="component" value="Unassembled WGS sequence"/>
</dbReference>
<dbReference type="GO" id="GO:0005525">
    <property type="term" value="F:GTP binding"/>
    <property type="evidence" value="ECO:0007669"/>
    <property type="project" value="InterPro"/>
</dbReference>
<dbReference type="InterPro" id="IPR027417">
    <property type="entry name" value="P-loop_NTPase"/>
</dbReference>
<comment type="caution">
    <text evidence="2">The sequence shown here is derived from an EMBL/GenBank/DDBJ whole genome shotgun (WGS) entry which is preliminary data.</text>
</comment>
<sequence length="173" mass="18961">MAPKVQLVVRHLSGALCAELALESSATVQQVLQSLPPSEAPPGEPTRRRLLFQGRLLEETATLRELKLEAPIELQLVQQSQKLERLTAKPEGAQRIQCSMLGDHRAGKTSLLTRFVGEPWVEDNFPARIGLDFKKVSLMAGDVGLELMLWDAPAGKETASARPRKSSSAASRR</sequence>
<evidence type="ECO:0000313" key="3">
    <source>
        <dbReference type="Proteomes" id="UP001178507"/>
    </source>
</evidence>
<dbReference type="SUPFAM" id="SSF54236">
    <property type="entry name" value="Ubiquitin-like"/>
    <property type="match status" value="1"/>
</dbReference>
<dbReference type="InterPro" id="IPR000626">
    <property type="entry name" value="Ubiquitin-like_dom"/>
</dbReference>